<dbReference type="Proteomes" id="UP000290900">
    <property type="component" value="Unassembled WGS sequence"/>
</dbReference>
<dbReference type="InterPro" id="IPR007062">
    <property type="entry name" value="PPI-2"/>
</dbReference>
<dbReference type="PANTHER" id="PTHR12398:SF20">
    <property type="entry name" value="PROTEIN PHOSPHATASE 1 REGULATORY INHIBITOR SUBUNIT 2"/>
    <property type="match status" value="1"/>
</dbReference>
<organism evidence="2 3">
    <name type="scientific">Brettanomyces naardenensis</name>
    <name type="common">Yeast</name>
    <dbReference type="NCBI Taxonomy" id="13370"/>
    <lineage>
        <taxon>Eukaryota</taxon>
        <taxon>Fungi</taxon>
        <taxon>Dikarya</taxon>
        <taxon>Ascomycota</taxon>
        <taxon>Saccharomycotina</taxon>
        <taxon>Pichiomycetes</taxon>
        <taxon>Pichiales</taxon>
        <taxon>Pichiaceae</taxon>
        <taxon>Brettanomyces</taxon>
    </lineage>
</organism>
<feature type="compositionally biased region" description="Basic and acidic residues" evidence="1">
    <location>
        <begin position="11"/>
        <end position="36"/>
    </location>
</feature>
<dbReference type="FunCoup" id="A0A448YHP4">
    <property type="interactions" value="286"/>
</dbReference>
<gene>
    <name evidence="2" type="ORF">BRENAR_LOCUS1133</name>
</gene>
<evidence type="ECO:0000256" key="1">
    <source>
        <dbReference type="SAM" id="MobiDB-lite"/>
    </source>
</evidence>
<protein>
    <submittedName>
        <fullName evidence="2">DEKNAAC101272</fullName>
    </submittedName>
</protein>
<accession>A0A448YHP4</accession>
<dbReference type="Pfam" id="PF04979">
    <property type="entry name" value="IPP-2"/>
    <property type="match status" value="1"/>
</dbReference>
<evidence type="ECO:0000313" key="3">
    <source>
        <dbReference type="Proteomes" id="UP000290900"/>
    </source>
</evidence>
<dbReference type="EMBL" id="CAACVR010000004">
    <property type="protein sequence ID" value="VEU20398.1"/>
    <property type="molecule type" value="Genomic_DNA"/>
</dbReference>
<feature type="region of interest" description="Disordered" evidence="1">
    <location>
        <begin position="99"/>
        <end position="216"/>
    </location>
</feature>
<feature type="compositionally biased region" description="Basic and acidic residues" evidence="1">
    <location>
        <begin position="177"/>
        <end position="191"/>
    </location>
</feature>
<dbReference type="OrthoDB" id="551302at2759"/>
<proteinExistence type="predicted"/>
<feature type="compositionally biased region" description="Acidic residues" evidence="1">
    <location>
        <begin position="159"/>
        <end position="176"/>
    </location>
</feature>
<feature type="compositionally biased region" description="Acidic residues" evidence="1">
    <location>
        <begin position="127"/>
        <end position="138"/>
    </location>
</feature>
<dbReference type="InParanoid" id="A0A448YHP4"/>
<dbReference type="GO" id="GO:0004864">
    <property type="term" value="F:protein phosphatase inhibitor activity"/>
    <property type="evidence" value="ECO:0007669"/>
    <property type="project" value="InterPro"/>
</dbReference>
<dbReference type="AlphaFoldDB" id="A0A448YHP4"/>
<dbReference type="GO" id="GO:0009966">
    <property type="term" value="P:regulation of signal transduction"/>
    <property type="evidence" value="ECO:0007669"/>
    <property type="project" value="InterPro"/>
</dbReference>
<name>A0A448YHP4_BRENA</name>
<feature type="compositionally biased region" description="Basic and acidic residues" evidence="1">
    <location>
        <begin position="99"/>
        <end position="111"/>
    </location>
</feature>
<reference evidence="2 3" key="1">
    <citation type="submission" date="2018-12" db="EMBL/GenBank/DDBJ databases">
        <authorList>
            <person name="Tiukova I."/>
            <person name="Dainat J."/>
        </authorList>
    </citation>
    <scope>NUCLEOTIDE SEQUENCE [LARGE SCALE GENOMIC DNA]</scope>
</reference>
<feature type="region of interest" description="Disordered" evidence="1">
    <location>
        <begin position="1"/>
        <end position="36"/>
    </location>
</feature>
<dbReference type="STRING" id="13370.A0A448YHP4"/>
<sequence length="216" mass="24786">MSEPRGILKNAPEDATYKREPRNELDPEKSKFDRQKVIENTRMNSKLAGLNAEQGNIIRQRLAHQAKIRDSQIADEAAFALDDDHLKWDEKNIILNEQEKSATMKIDEPKTPYEGGFNPNNEYYRPDEDDTTGEDELGDINLGEGVADDKNVVPNETIEVVESEQPEPALEEESEEKELSPAEKHKLFELKRKQHYHMKGNVLKHPLPEPDDDDKD</sequence>
<keyword evidence="3" id="KW-1185">Reference proteome</keyword>
<dbReference type="PANTHER" id="PTHR12398">
    <property type="entry name" value="PROTEIN PHOSPHATASE INHIBITOR"/>
    <property type="match status" value="1"/>
</dbReference>
<evidence type="ECO:0000313" key="2">
    <source>
        <dbReference type="EMBL" id="VEU20398.1"/>
    </source>
</evidence>